<dbReference type="PROSITE" id="PS01278">
    <property type="entry name" value="MTTASE_RADICAL"/>
    <property type="match status" value="1"/>
</dbReference>
<sequence>MFLPTTREEMDRLGWDSLDIILVSGDSYVDSSYNGSAVIGKYLSKYGFKVGIIAQPDIDNNEDIKRLGIPNLYWAISAGCVDSMVANYTATRKRRQKDDFTPGGLNNRRPDRATISYTNLIKKNFKQTPKPIVIGGIEASLRRTVHYDFWTNKLRKSILFNSKADILSYGMGEKSMLELAHAIENGDDYTGIRGICYIAKEPKAGYLELPSFDECKADKHKFIEAFEKFYVNNDHITAVGLSQKQDTRYLIQNPPSIIPTTEEMDEIYGLEYERALHPYYKKMGEVKALDTIKHSVTTHRGCYGECNFCAIAVHQGRTITQRSADSIVKEVEDISAMKSFKGYISDLGGPTANMYGIECLKKQKLGACKDMRCMYPKTCKVLNVNHNKQLELLDKVKKVEGVKKVFIASGIRYDLIMDDNKCGSLYLENLVKDHVSGQLKIAPEHTEDEILGLMGKQGKDVLKRFKDEFYKINDRLGKKQFLTYYLIAAHPGCNERHMKDLKNFASHELKVNPEQVQIFTPTPSTYSTLMYYTEIDPFTGKSMKVEKDTARKYKQKDILIDKDAKNGYMGNSYNKDHSKSKDNNKPKNNKFKGTNKFKKKK</sequence>
<dbReference type="Gene3D" id="3.80.30.20">
    <property type="entry name" value="tm_1862 like domain"/>
    <property type="match status" value="1"/>
</dbReference>
<evidence type="ECO:0000256" key="7">
    <source>
        <dbReference type="SAM" id="MobiDB-lite"/>
    </source>
</evidence>
<dbReference type="SFLD" id="SFLDG01069">
    <property type="entry name" value="UPF0313"/>
    <property type="match status" value="1"/>
</dbReference>
<dbReference type="InterPro" id="IPR022946">
    <property type="entry name" value="UPF0313"/>
</dbReference>
<evidence type="ECO:0000256" key="6">
    <source>
        <dbReference type="HAMAP-Rule" id="MF_01251"/>
    </source>
</evidence>
<dbReference type="InterPro" id="IPR058240">
    <property type="entry name" value="rSAM_sf"/>
</dbReference>
<feature type="domain" description="Radical SAM core" evidence="8">
    <location>
        <begin position="288"/>
        <end position="563"/>
    </location>
</feature>
<gene>
    <name evidence="9" type="ORF">DYH56_01235</name>
</gene>
<dbReference type="Pfam" id="PF08497">
    <property type="entry name" value="Radical_SAM_N"/>
    <property type="match status" value="1"/>
</dbReference>
<keyword evidence="3 6" id="KW-0479">Metal-binding</keyword>
<dbReference type="PANTHER" id="PTHR32331">
    <property type="entry name" value="UPF0313 PROTEIN YGIQ"/>
    <property type="match status" value="1"/>
</dbReference>
<dbReference type="NCBIfam" id="TIGR03904">
    <property type="entry name" value="SAM_YgiQ"/>
    <property type="match status" value="1"/>
</dbReference>
<dbReference type="Proteomes" id="UP000263486">
    <property type="component" value="Unassembled WGS sequence"/>
</dbReference>
<evidence type="ECO:0000256" key="3">
    <source>
        <dbReference type="ARBA" id="ARBA00022723"/>
    </source>
</evidence>
<dbReference type="InterPro" id="IPR020612">
    <property type="entry name" value="Methylthiotransferase_CS"/>
</dbReference>
<dbReference type="SFLD" id="SFLDG01082">
    <property type="entry name" value="B12-binding_domain_containing"/>
    <property type="match status" value="1"/>
</dbReference>
<dbReference type="PROSITE" id="PS51918">
    <property type="entry name" value="RADICAL_SAM"/>
    <property type="match status" value="1"/>
</dbReference>
<dbReference type="InterPro" id="IPR007197">
    <property type="entry name" value="rSAM"/>
</dbReference>
<organism evidence="9 10">
    <name type="scientific">Psychrilyobacter piezotolerans</name>
    <dbReference type="NCBI Taxonomy" id="2293438"/>
    <lineage>
        <taxon>Bacteria</taxon>
        <taxon>Fusobacteriati</taxon>
        <taxon>Fusobacteriota</taxon>
        <taxon>Fusobacteriia</taxon>
        <taxon>Fusobacteriales</taxon>
        <taxon>Fusobacteriaceae</taxon>
        <taxon>Psychrilyobacter</taxon>
    </lineage>
</organism>
<dbReference type="HAMAP" id="MF_01251">
    <property type="entry name" value="UPF0313"/>
    <property type="match status" value="1"/>
</dbReference>
<dbReference type="InterPro" id="IPR006638">
    <property type="entry name" value="Elp3/MiaA/NifB-like_rSAM"/>
</dbReference>
<feature type="binding site" evidence="6">
    <location>
        <position position="309"/>
    </location>
    <ligand>
        <name>[4Fe-4S] cluster</name>
        <dbReference type="ChEBI" id="CHEBI:49883"/>
        <note>4Fe-4S-S-AdoMet</note>
    </ligand>
</feature>
<keyword evidence="4 6" id="KW-0408">Iron</keyword>
<proteinExistence type="inferred from homology"/>
<dbReference type="InterPro" id="IPR013704">
    <property type="entry name" value="UPF0313_N"/>
</dbReference>
<feature type="binding site" evidence="6">
    <location>
        <position position="302"/>
    </location>
    <ligand>
        <name>[4Fe-4S] cluster</name>
        <dbReference type="ChEBI" id="CHEBI:49883"/>
        <note>4Fe-4S-S-AdoMet</note>
    </ligand>
</feature>
<dbReference type="SMART" id="SM00729">
    <property type="entry name" value="Elp3"/>
    <property type="match status" value="1"/>
</dbReference>
<evidence type="ECO:0000259" key="8">
    <source>
        <dbReference type="PROSITE" id="PS51918"/>
    </source>
</evidence>
<keyword evidence="10" id="KW-1185">Reference proteome</keyword>
<dbReference type="InterPro" id="IPR023404">
    <property type="entry name" value="rSAM_horseshoe"/>
</dbReference>
<comment type="caution">
    <text evidence="9">The sequence shown here is derived from an EMBL/GenBank/DDBJ whole genome shotgun (WGS) entry which is preliminary data.</text>
</comment>
<accession>A0ABX9KL94</accession>
<keyword evidence="2 6" id="KW-0949">S-adenosyl-L-methionine</keyword>
<protein>
    <submittedName>
        <fullName evidence="9">YgiQ family radical SAM protein</fullName>
    </submittedName>
</protein>
<dbReference type="PANTHER" id="PTHR32331:SF0">
    <property type="entry name" value="UPF0313 PROTEIN YGIQ"/>
    <property type="match status" value="1"/>
</dbReference>
<keyword evidence="1 6" id="KW-0004">4Fe-4S</keyword>
<evidence type="ECO:0000256" key="5">
    <source>
        <dbReference type="ARBA" id="ARBA00023014"/>
    </source>
</evidence>
<feature type="region of interest" description="Disordered" evidence="7">
    <location>
        <begin position="565"/>
        <end position="601"/>
    </location>
</feature>
<dbReference type="SFLD" id="SFLDS00029">
    <property type="entry name" value="Radical_SAM"/>
    <property type="match status" value="1"/>
</dbReference>
<evidence type="ECO:0000313" key="10">
    <source>
        <dbReference type="Proteomes" id="UP000263486"/>
    </source>
</evidence>
<dbReference type="EMBL" id="QUAJ01000001">
    <property type="protein sequence ID" value="REI43308.1"/>
    <property type="molecule type" value="Genomic_DNA"/>
</dbReference>
<evidence type="ECO:0000256" key="2">
    <source>
        <dbReference type="ARBA" id="ARBA00022691"/>
    </source>
</evidence>
<comment type="similarity">
    <text evidence="6">Belongs to the UPF0313 family.</text>
</comment>
<evidence type="ECO:0000256" key="4">
    <source>
        <dbReference type="ARBA" id="ARBA00023004"/>
    </source>
</evidence>
<feature type="binding site" evidence="6">
    <location>
        <position position="306"/>
    </location>
    <ligand>
        <name>[4Fe-4S] cluster</name>
        <dbReference type="ChEBI" id="CHEBI:49883"/>
        <note>4Fe-4S-S-AdoMet</note>
    </ligand>
</feature>
<evidence type="ECO:0000256" key="1">
    <source>
        <dbReference type="ARBA" id="ARBA00022485"/>
    </source>
</evidence>
<feature type="compositionally biased region" description="Basic and acidic residues" evidence="7">
    <location>
        <begin position="574"/>
        <end position="585"/>
    </location>
</feature>
<keyword evidence="5 6" id="KW-0411">Iron-sulfur</keyword>
<reference evidence="9 10" key="1">
    <citation type="submission" date="2018-08" db="EMBL/GenBank/DDBJ databases">
        <title>Draft genome sequence of Psychrilyobacter sp. strain SD5 isolated from Black Sea water.</title>
        <authorList>
            <person name="Yadav S."/>
            <person name="Villanueva L."/>
            <person name="Damste J.S.S."/>
        </authorList>
    </citation>
    <scope>NUCLEOTIDE SEQUENCE [LARGE SCALE GENOMIC DNA]</scope>
    <source>
        <strain evidence="9 10">SD5</strain>
    </source>
</reference>
<dbReference type="RefSeq" id="WP_114641027.1">
    <property type="nucleotide sequence ID" value="NZ_JAACIO010000001.1"/>
</dbReference>
<name>A0ABX9KL94_9FUSO</name>
<evidence type="ECO:0000313" key="9">
    <source>
        <dbReference type="EMBL" id="REI43308.1"/>
    </source>
</evidence>
<comment type="cofactor">
    <cofactor evidence="6">
        <name>[4Fe-4S] cluster</name>
        <dbReference type="ChEBI" id="CHEBI:49883"/>
    </cofactor>
    <text evidence="6">Binds 1 [4Fe-4S] cluster. The cluster is coordinated with 3 cysteines and an exchangeable S-adenosyl-L-methionine.</text>
</comment>
<feature type="compositionally biased region" description="Basic residues" evidence="7">
    <location>
        <begin position="587"/>
        <end position="601"/>
    </location>
</feature>
<dbReference type="SUPFAM" id="SSF102114">
    <property type="entry name" value="Radical SAM enzymes"/>
    <property type="match status" value="1"/>
</dbReference>